<dbReference type="SUPFAM" id="SSF52540">
    <property type="entry name" value="P-loop containing nucleoside triphosphate hydrolases"/>
    <property type="match status" value="1"/>
</dbReference>
<evidence type="ECO:0000256" key="1">
    <source>
        <dbReference type="ARBA" id="ARBA00022737"/>
    </source>
</evidence>
<organism evidence="5 6">
    <name type="scientific">Oculimacula yallundae</name>
    <dbReference type="NCBI Taxonomy" id="86028"/>
    <lineage>
        <taxon>Eukaryota</taxon>
        <taxon>Fungi</taxon>
        <taxon>Dikarya</taxon>
        <taxon>Ascomycota</taxon>
        <taxon>Pezizomycotina</taxon>
        <taxon>Leotiomycetes</taxon>
        <taxon>Helotiales</taxon>
        <taxon>Ploettnerulaceae</taxon>
        <taxon>Oculimacula</taxon>
    </lineage>
</organism>
<dbReference type="Pfam" id="PF25053">
    <property type="entry name" value="DUF7791"/>
    <property type="match status" value="1"/>
</dbReference>
<dbReference type="InterPro" id="IPR056693">
    <property type="entry name" value="DUF7791"/>
</dbReference>
<accession>A0ABR4CGD0</accession>
<feature type="compositionally biased region" description="Basic and acidic residues" evidence="2">
    <location>
        <begin position="871"/>
        <end position="880"/>
    </location>
</feature>
<feature type="region of interest" description="Disordered" evidence="2">
    <location>
        <begin position="853"/>
        <end position="884"/>
    </location>
</feature>
<gene>
    <name evidence="5" type="ORF">VTL71DRAFT_16379</name>
</gene>
<dbReference type="PANTHER" id="PTHR10039">
    <property type="entry name" value="AMELOGENIN"/>
    <property type="match status" value="1"/>
</dbReference>
<name>A0ABR4CGD0_9HELO</name>
<dbReference type="PANTHER" id="PTHR10039:SF5">
    <property type="entry name" value="NACHT DOMAIN-CONTAINING PROTEIN"/>
    <property type="match status" value="1"/>
</dbReference>
<evidence type="ECO:0000313" key="5">
    <source>
        <dbReference type="EMBL" id="KAL2068281.1"/>
    </source>
</evidence>
<evidence type="ECO:0000259" key="4">
    <source>
        <dbReference type="Pfam" id="PF25053"/>
    </source>
</evidence>
<dbReference type="InterPro" id="IPR056884">
    <property type="entry name" value="NPHP3-like_N"/>
</dbReference>
<dbReference type="EMBL" id="JAZHXI010000009">
    <property type="protein sequence ID" value="KAL2068281.1"/>
    <property type="molecule type" value="Genomic_DNA"/>
</dbReference>
<evidence type="ECO:0000256" key="2">
    <source>
        <dbReference type="SAM" id="MobiDB-lite"/>
    </source>
</evidence>
<protein>
    <recommendedName>
        <fullName evidence="7">NACHT domain-containing protein</fullName>
    </recommendedName>
</protein>
<feature type="region of interest" description="Disordered" evidence="2">
    <location>
        <begin position="787"/>
        <end position="829"/>
    </location>
</feature>
<evidence type="ECO:0000259" key="3">
    <source>
        <dbReference type="Pfam" id="PF24883"/>
    </source>
</evidence>
<reference evidence="5 6" key="1">
    <citation type="journal article" date="2024" name="Commun. Biol.">
        <title>Comparative genomic analysis of thermophilic fungi reveals convergent evolutionary adaptations and gene losses.</title>
        <authorList>
            <person name="Steindorff A.S."/>
            <person name="Aguilar-Pontes M.V."/>
            <person name="Robinson A.J."/>
            <person name="Andreopoulos B."/>
            <person name="LaButti K."/>
            <person name="Kuo A."/>
            <person name="Mondo S."/>
            <person name="Riley R."/>
            <person name="Otillar R."/>
            <person name="Haridas S."/>
            <person name="Lipzen A."/>
            <person name="Grimwood J."/>
            <person name="Schmutz J."/>
            <person name="Clum A."/>
            <person name="Reid I.D."/>
            <person name="Moisan M.C."/>
            <person name="Butler G."/>
            <person name="Nguyen T.T.M."/>
            <person name="Dewar K."/>
            <person name="Conant G."/>
            <person name="Drula E."/>
            <person name="Henrissat B."/>
            <person name="Hansel C."/>
            <person name="Singer S."/>
            <person name="Hutchinson M.I."/>
            <person name="de Vries R.P."/>
            <person name="Natvig D.O."/>
            <person name="Powell A.J."/>
            <person name="Tsang A."/>
            <person name="Grigoriev I.V."/>
        </authorList>
    </citation>
    <scope>NUCLEOTIDE SEQUENCE [LARGE SCALE GENOMIC DNA]</scope>
    <source>
        <strain evidence="5 6">CBS 494.80</strain>
    </source>
</reference>
<evidence type="ECO:0000313" key="6">
    <source>
        <dbReference type="Proteomes" id="UP001595075"/>
    </source>
</evidence>
<feature type="compositionally biased region" description="Polar residues" evidence="2">
    <location>
        <begin position="809"/>
        <end position="819"/>
    </location>
</feature>
<dbReference type="Gene3D" id="3.40.50.300">
    <property type="entry name" value="P-loop containing nucleotide triphosphate hydrolases"/>
    <property type="match status" value="1"/>
</dbReference>
<comment type="caution">
    <text evidence="5">The sequence shown here is derived from an EMBL/GenBank/DDBJ whole genome shotgun (WGS) entry which is preliminary data.</text>
</comment>
<feature type="domain" description="DUF7791" evidence="4">
    <location>
        <begin position="599"/>
        <end position="731"/>
    </location>
</feature>
<dbReference type="InterPro" id="IPR027417">
    <property type="entry name" value="P-loop_NTPase"/>
</dbReference>
<keyword evidence="6" id="KW-1185">Reference proteome</keyword>
<feature type="domain" description="Nephrocystin 3-like N-terminal" evidence="3">
    <location>
        <begin position="307"/>
        <end position="471"/>
    </location>
</feature>
<dbReference type="Proteomes" id="UP001595075">
    <property type="component" value="Unassembled WGS sequence"/>
</dbReference>
<keyword evidence="1" id="KW-0677">Repeat</keyword>
<proteinExistence type="predicted"/>
<dbReference type="Pfam" id="PF24883">
    <property type="entry name" value="NPHP3_N"/>
    <property type="match status" value="1"/>
</dbReference>
<sequence length="890" mass="101885">MLLDPLTALSLAGTVVQFVDFTTKVLAKGAEIHRSLDGTLTENREVESITKDLLSLNKRLVTSIRRNGDGSVGTKPSNKQLSLDEQALESIADACSDIARELLAQLEPLKLQGERKRWKSLYKVLKSAWGKKEIDDLLERLDRYRDELELHLLVSIKSQIDVKACNEAAIFDKLDRSAQLMITYMADNQNTVATQFKMQEQIISRHQETSLMRMDEQHEKTRAELRATMERLGDKGSLWSTERLFEDQAGNIDWWKLSPAAKIQAKDIRNTLWLSSIDDRFDEITEAHVRTFGWIYQEPRSETRKWSSFDKWLREGDGAYWISGKPGSGKSTLMKFLYKDDRTEEALKEWGGEREVVTASFYFWNSGINFQKTEESMLRSLLFRAMRKKEELIPVVLKDYLTPATYRKLKLGTLRWSLAQLKQLFTVLVQQEVIEINLMFIVDGLDEFLKEIFKASLSLSSPRVKFVFSSRPWNVFLDVFEDMPQLRLQDLTHVDISAYVNDHLNGNKRMKQLSLKSPEQAEELVDEIVSKASGVFLWVRIVVASLLDGLMNRDKISDLQARLNLLPDDLDALYKHILSRPNSHYHLRRSQYILMRQAYDEPPLTLAFSFADEDDQDFYLKSDIKILTKGEAMDRCEEMVRRLEASCAGLLEVDYRANPDLPLLERDRVLSNHDYYRSAYGSKIQFMHRTVKDFFANKERIDEICAVVKGTSWDPHAALLRSWILRLKILPSHFMGITMSTGGYGCVETLVEQAQSFARSAEENSGVSQKELLKELERTVSALHAPSKLGSAGWAPKQPPKEPPIGTEAQDSGALNTESAGPEDGQINSPITVEIGLSQNEIDEVHELLRTDRETALNDTNSAPLKKSRIRTPDNSEKHSGARRRRWFCM</sequence>
<evidence type="ECO:0008006" key="7">
    <source>
        <dbReference type="Google" id="ProtNLM"/>
    </source>
</evidence>